<dbReference type="InterPro" id="IPR023198">
    <property type="entry name" value="PGP-like_dom2"/>
</dbReference>
<dbReference type="SFLD" id="SFLDG01129">
    <property type="entry name" value="C1.5:_HAD__Beta-PGM__Phosphata"/>
    <property type="match status" value="1"/>
</dbReference>
<evidence type="ECO:0000313" key="1">
    <source>
        <dbReference type="EMBL" id="MFC4565580.1"/>
    </source>
</evidence>
<keyword evidence="2" id="KW-1185">Reference proteome</keyword>
<dbReference type="InterPro" id="IPR006351">
    <property type="entry name" value="AHBA_synth-like"/>
</dbReference>
<dbReference type="NCBIfam" id="TIGR01454">
    <property type="entry name" value="AHBA_synth_RP"/>
    <property type="match status" value="1"/>
</dbReference>
<proteinExistence type="predicted"/>
<dbReference type="PRINTS" id="PR00413">
    <property type="entry name" value="HADHALOGNASE"/>
</dbReference>
<dbReference type="Proteomes" id="UP001595923">
    <property type="component" value="Unassembled WGS sequence"/>
</dbReference>
<dbReference type="EMBL" id="JBHSFQ010000041">
    <property type="protein sequence ID" value="MFC4565580.1"/>
    <property type="molecule type" value="Genomic_DNA"/>
</dbReference>
<dbReference type="SFLD" id="SFLDS00003">
    <property type="entry name" value="Haloacid_Dehalogenase"/>
    <property type="match status" value="1"/>
</dbReference>
<comment type="caution">
    <text evidence="1">The sequence shown here is derived from an EMBL/GenBank/DDBJ whole genome shotgun (WGS) entry which is preliminary data.</text>
</comment>
<name>A0ABV9E318_9ACTN</name>
<reference evidence="2" key="1">
    <citation type="journal article" date="2019" name="Int. J. Syst. Evol. Microbiol.">
        <title>The Global Catalogue of Microorganisms (GCM) 10K type strain sequencing project: providing services to taxonomists for standard genome sequencing and annotation.</title>
        <authorList>
            <consortium name="The Broad Institute Genomics Platform"/>
            <consortium name="The Broad Institute Genome Sequencing Center for Infectious Disease"/>
            <person name="Wu L."/>
            <person name="Ma J."/>
        </authorList>
    </citation>
    <scope>NUCLEOTIDE SEQUENCE [LARGE SCALE GENOMIC DNA]</scope>
    <source>
        <strain evidence="2">XZYJ18</strain>
    </source>
</reference>
<dbReference type="PANTHER" id="PTHR43434:SF1">
    <property type="entry name" value="PHOSPHOGLYCOLATE PHOSPHATASE"/>
    <property type="match status" value="1"/>
</dbReference>
<dbReference type="InterPro" id="IPR036412">
    <property type="entry name" value="HAD-like_sf"/>
</dbReference>
<dbReference type="InterPro" id="IPR023214">
    <property type="entry name" value="HAD_sf"/>
</dbReference>
<dbReference type="NCBIfam" id="TIGR01549">
    <property type="entry name" value="HAD-SF-IA-v1"/>
    <property type="match status" value="1"/>
</dbReference>
<dbReference type="GO" id="GO:0016787">
    <property type="term" value="F:hydrolase activity"/>
    <property type="evidence" value="ECO:0007669"/>
    <property type="project" value="UniProtKB-KW"/>
</dbReference>
<dbReference type="SUPFAM" id="SSF56784">
    <property type="entry name" value="HAD-like"/>
    <property type="match status" value="1"/>
</dbReference>
<organism evidence="1 2">
    <name type="scientific">Nocardiopsis mangrovi</name>
    <dbReference type="NCBI Taxonomy" id="1179818"/>
    <lineage>
        <taxon>Bacteria</taxon>
        <taxon>Bacillati</taxon>
        <taxon>Actinomycetota</taxon>
        <taxon>Actinomycetes</taxon>
        <taxon>Streptosporangiales</taxon>
        <taxon>Nocardiopsidaceae</taxon>
        <taxon>Nocardiopsis</taxon>
    </lineage>
</organism>
<dbReference type="RefSeq" id="WP_378579699.1">
    <property type="nucleotide sequence ID" value="NZ_JBHSFQ010000041.1"/>
</dbReference>
<dbReference type="NCBIfam" id="TIGR01509">
    <property type="entry name" value="HAD-SF-IA-v3"/>
    <property type="match status" value="1"/>
</dbReference>
<dbReference type="InterPro" id="IPR006439">
    <property type="entry name" value="HAD-SF_hydro_IA"/>
</dbReference>
<dbReference type="InterPro" id="IPR050155">
    <property type="entry name" value="HAD-like_hydrolase_sf"/>
</dbReference>
<dbReference type="SFLD" id="SFLDG01135">
    <property type="entry name" value="C1.5.6:_HAD__Beta-PGM__Phospha"/>
    <property type="match status" value="1"/>
</dbReference>
<evidence type="ECO:0000313" key="2">
    <source>
        <dbReference type="Proteomes" id="UP001595923"/>
    </source>
</evidence>
<dbReference type="Gene3D" id="3.40.50.1000">
    <property type="entry name" value="HAD superfamily/HAD-like"/>
    <property type="match status" value="1"/>
</dbReference>
<dbReference type="Pfam" id="PF00702">
    <property type="entry name" value="Hydrolase"/>
    <property type="match status" value="1"/>
</dbReference>
<protein>
    <submittedName>
        <fullName evidence="1">HAD-IA family hydrolase</fullName>
    </submittedName>
</protein>
<dbReference type="Gene3D" id="1.10.150.240">
    <property type="entry name" value="Putative phosphatase, domain 2"/>
    <property type="match status" value="1"/>
</dbReference>
<dbReference type="PANTHER" id="PTHR43434">
    <property type="entry name" value="PHOSPHOGLYCOLATE PHOSPHATASE"/>
    <property type="match status" value="1"/>
</dbReference>
<accession>A0ABV9E318</accession>
<gene>
    <name evidence="1" type="ORF">ACFO4E_27295</name>
</gene>
<sequence length="223" mass="23799">MSTDPDRRRRVRAVVFDLDGVIVDSFDVMRAAFTAAYAEVVGPGPAPFAEYNRHLGRYFPDIMRTMGLPLEMEGPFVRESHRLAHRVTLYDGVVETVTALRDRGLGLAVATGKSGPRARSLLGGLGVLDLFDHVIGSDEIPRPKPAPDIVEHALALLGERSADAMMVGDSVADLASARAAGVTAVAALWGETDPAALLRERPDHALRSPAELLAWCPAPVSGG</sequence>
<keyword evidence="1" id="KW-0378">Hydrolase</keyword>